<evidence type="ECO:0000256" key="1">
    <source>
        <dbReference type="SAM" id="MobiDB-lite"/>
    </source>
</evidence>
<dbReference type="PANTHER" id="PTHR24148:SF64">
    <property type="entry name" value="HETEROKARYON INCOMPATIBILITY DOMAIN-CONTAINING PROTEIN"/>
    <property type="match status" value="1"/>
</dbReference>
<dbReference type="InterPro" id="IPR010730">
    <property type="entry name" value="HET"/>
</dbReference>
<keyword evidence="4" id="KW-1185">Reference proteome</keyword>
<feature type="domain" description="Heterokaryon incompatibility" evidence="2">
    <location>
        <begin position="90"/>
        <end position="170"/>
    </location>
</feature>
<evidence type="ECO:0000313" key="4">
    <source>
        <dbReference type="Proteomes" id="UP001201980"/>
    </source>
</evidence>
<dbReference type="Proteomes" id="UP001201980">
    <property type="component" value="Unassembled WGS sequence"/>
</dbReference>
<proteinExistence type="predicted"/>
<feature type="region of interest" description="Disordered" evidence="1">
    <location>
        <begin position="540"/>
        <end position="572"/>
    </location>
</feature>
<reference evidence="3" key="1">
    <citation type="submission" date="2022-07" db="EMBL/GenBank/DDBJ databases">
        <title>Draft genome sequence of Zalerion maritima ATCC 34329, a (micro)plastics degrading marine fungus.</title>
        <authorList>
            <person name="Paco A."/>
            <person name="Goncalves M.F.M."/>
            <person name="Rocha-Santos T.A.P."/>
            <person name="Alves A."/>
        </authorList>
    </citation>
    <scope>NUCLEOTIDE SEQUENCE</scope>
    <source>
        <strain evidence="3">ATCC 34329</strain>
    </source>
</reference>
<accession>A0AAD5WTQ7</accession>
<protein>
    <recommendedName>
        <fullName evidence="2">Heterokaryon incompatibility domain-containing protein</fullName>
    </recommendedName>
</protein>
<name>A0AAD5WTQ7_9PEZI</name>
<sequence>MDIDILPSSSQVSLGSDTSYGEQDNRVSPYKQTELSPTPTPLSFIRLLRFVSLPNEASSALSSTALALQDATFTDSQAPPPFVAVSWSHHRPSQRETVTVNGSQRSIPASLARSLEQLGRKKEDATIWVGELCINRSLPGERNYCIRRYGHHFRNAQAVIATLDIDDPKASVNAESAAWFFSIIERMGSGFWSATGLSPRTETPGLGSPGQLIWGVARRAIPELAVVLSELAQKGEIWSFKIHLAALRKCHYWRSAWAPGELYTASEAYFMWHEATIEAKLLAAAMATIEAVFEIDETVWLKGDATPDEVSTCRDLLNHEGDPRLEAEPAIHLLVNFVLSPPTHRISSLADALAAVMMAKRPRKLSDSHDAIYSLLPFLGPKEWPLVVPEYDLHPIKMFARTAKSIITTYNANMLAWASAQNQDYRDGQLPSWCPDFRGQVGGLMVCRGEIDPASISFRASGGSRVAAIQEGLLASDPSILGLMGVLVDKVISVSETWGSSHGSHSHTPSMAATPRLNVGNAYGGLNTLALTASSFTGGKRRRDFDGSNDPEPDAKIARSTGTSPLPSSDHLNEWALPVPSEASSPLARLVDSMLREKNSSRHALFSFLQTVDQYVEESMFMPRATWAEIPDSARDRELGFTIPCAGQVRDPSTNLLSPLAAVLPHGKVVMYHRCLVNVINSNHSGATSNGHATPLDEVVTDNGNKDSIGFRTYLEGILRWSGKKVVRTMKGYVGLANGDARAGDSVVLLNGVDSPVVLREGTAYGGSMRWGVVGECWVGGIMEGQLADSDESVGKSEPWHLI</sequence>
<dbReference type="Pfam" id="PF06985">
    <property type="entry name" value="HET"/>
    <property type="match status" value="1"/>
</dbReference>
<dbReference type="AlphaFoldDB" id="A0AAD5WTQ7"/>
<evidence type="ECO:0000259" key="2">
    <source>
        <dbReference type="Pfam" id="PF06985"/>
    </source>
</evidence>
<comment type="caution">
    <text evidence="3">The sequence shown here is derived from an EMBL/GenBank/DDBJ whole genome shotgun (WGS) entry which is preliminary data.</text>
</comment>
<dbReference type="EMBL" id="JAKWBI020000110">
    <property type="protein sequence ID" value="KAJ2902530.1"/>
    <property type="molecule type" value="Genomic_DNA"/>
</dbReference>
<organism evidence="3 4">
    <name type="scientific">Zalerion maritima</name>
    <dbReference type="NCBI Taxonomy" id="339359"/>
    <lineage>
        <taxon>Eukaryota</taxon>
        <taxon>Fungi</taxon>
        <taxon>Dikarya</taxon>
        <taxon>Ascomycota</taxon>
        <taxon>Pezizomycotina</taxon>
        <taxon>Sordariomycetes</taxon>
        <taxon>Lulworthiomycetidae</taxon>
        <taxon>Lulworthiales</taxon>
        <taxon>Lulworthiaceae</taxon>
        <taxon>Zalerion</taxon>
    </lineage>
</organism>
<dbReference type="Pfam" id="PF26639">
    <property type="entry name" value="Het-6_barrel"/>
    <property type="match status" value="1"/>
</dbReference>
<feature type="region of interest" description="Disordered" evidence="1">
    <location>
        <begin position="1"/>
        <end position="36"/>
    </location>
</feature>
<gene>
    <name evidence="3" type="ORF">MKZ38_000495</name>
</gene>
<dbReference type="InterPro" id="IPR052895">
    <property type="entry name" value="HetReg/Transcr_Mod"/>
</dbReference>
<dbReference type="PANTHER" id="PTHR24148">
    <property type="entry name" value="ANKYRIN REPEAT DOMAIN-CONTAINING PROTEIN 39 HOMOLOG-RELATED"/>
    <property type="match status" value="1"/>
</dbReference>
<feature type="compositionally biased region" description="Polar residues" evidence="1">
    <location>
        <begin position="7"/>
        <end position="22"/>
    </location>
</feature>
<evidence type="ECO:0000313" key="3">
    <source>
        <dbReference type="EMBL" id="KAJ2902530.1"/>
    </source>
</evidence>